<evidence type="ECO:0000256" key="2">
    <source>
        <dbReference type="ARBA" id="ARBA00022692"/>
    </source>
</evidence>
<keyword evidence="3 6" id="KW-1133">Transmembrane helix</keyword>
<evidence type="ECO:0000259" key="7">
    <source>
        <dbReference type="PROSITE" id="PS50850"/>
    </source>
</evidence>
<keyword evidence="4 6" id="KW-0472">Membrane</keyword>
<organism evidence="8 9">
    <name type="scientific">Dermabacter jinjuensis</name>
    <dbReference type="NCBI Taxonomy" id="1667168"/>
    <lineage>
        <taxon>Bacteria</taxon>
        <taxon>Bacillati</taxon>
        <taxon>Actinomycetota</taxon>
        <taxon>Actinomycetes</taxon>
        <taxon>Micrococcales</taxon>
        <taxon>Dermabacteraceae</taxon>
        <taxon>Dermabacter</taxon>
    </lineage>
</organism>
<accession>A0ABM6PPF6</accession>
<dbReference type="PROSITE" id="PS50850">
    <property type="entry name" value="MFS"/>
    <property type="match status" value="1"/>
</dbReference>
<feature type="transmembrane region" description="Helical" evidence="6">
    <location>
        <begin position="363"/>
        <end position="387"/>
    </location>
</feature>
<feature type="transmembrane region" description="Helical" evidence="6">
    <location>
        <begin position="170"/>
        <end position="189"/>
    </location>
</feature>
<feature type="compositionally biased region" description="Low complexity" evidence="5">
    <location>
        <begin position="202"/>
        <end position="214"/>
    </location>
</feature>
<dbReference type="Proteomes" id="UP000815698">
    <property type="component" value="Chromosome"/>
</dbReference>
<feature type="transmembrane region" description="Helical" evidence="6">
    <location>
        <begin position="332"/>
        <end position="351"/>
    </location>
</feature>
<proteinExistence type="predicted"/>
<feature type="transmembrane region" description="Helical" evidence="6">
    <location>
        <begin position="236"/>
        <end position="255"/>
    </location>
</feature>
<feature type="transmembrane region" description="Helical" evidence="6">
    <location>
        <begin position="275"/>
        <end position="296"/>
    </location>
</feature>
<protein>
    <submittedName>
        <fullName evidence="8">MFS transporter</fullName>
    </submittedName>
</protein>
<keyword evidence="2 6" id="KW-0812">Transmembrane</keyword>
<dbReference type="CDD" id="cd17393">
    <property type="entry name" value="MFS_MosC_like"/>
    <property type="match status" value="1"/>
</dbReference>
<feature type="domain" description="Major facilitator superfamily (MFS) profile" evidence="7">
    <location>
        <begin position="14"/>
        <end position="419"/>
    </location>
</feature>
<feature type="transmembrane region" description="Helical" evidence="6">
    <location>
        <begin position="48"/>
        <end position="69"/>
    </location>
</feature>
<name>A0ABM6PPF6_9MICO</name>
<dbReference type="InterPro" id="IPR051788">
    <property type="entry name" value="MFS_Transporter"/>
</dbReference>
<dbReference type="EMBL" id="CP023482">
    <property type="protein sequence ID" value="ATH96815.1"/>
    <property type="molecule type" value="Genomic_DNA"/>
</dbReference>
<dbReference type="Pfam" id="PF07690">
    <property type="entry name" value="MFS_1"/>
    <property type="match status" value="2"/>
</dbReference>
<dbReference type="InterPro" id="IPR020846">
    <property type="entry name" value="MFS_dom"/>
</dbReference>
<evidence type="ECO:0000256" key="3">
    <source>
        <dbReference type="ARBA" id="ARBA00022989"/>
    </source>
</evidence>
<feature type="transmembrane region" description="Helical" evidence="6">
    <location>
        <begin position="143"/>
        <end position="164"/>
    </location>
</feature>
<evidence type="ECO:0000256" key="6">
    <source>
        <dbReference type="SAM" id="Phobius"/>
    </source>
</evidence>
<dbReference type="Gene3D" id="1.20.1250.20">
    <property type="entry name" value="MFS general substrate transporter like domains"/>
    <property type="match status" value="2"/>
</dbReference>
<reference evidence="8 9" key="1">
    <citation type="journal article" date="2016" name="Int. J. Syst. Evol. Microbiol.">
        <title>Dermabacter jinjuensis sp. nov., a novel species of the genus Dermabacter isolated from a clinical specimen.</title>
        <authorList>
            <person name="Park Y.K."/>
            <person name="Lee K.M."/>
            <person name="Lee W.K."/>
            <person name="Cho M.J."/>
            <person name="Lee H.S."/>
            <person name="Cho Y.G."/>
            <person name="Lee Y.C."/>
            <person name="Lee W.K."/>
            <person name="Seong W.K."/>
            <person name="Hwang K.J."/>
        </authorList>
    </citation>
    <scope>NUCLEOTIDE SEQUENCE [LARGE SCALE GENOMIC DNA]</scope>
    <source>
        <strain evidence="8 9">32T</strain>
    </source>
</reference>
<dbReference type="InterPro" id="IPR036259">
    <property type="entry name" value="MFS_trans_sf"/>
</dbReference>
<evidence type="ECO:0000256" key="1">
    <source>
        <dbReference type="ARBA" id="ARBA00004651"/>
    </source>
</evidence>
<evidence type="ECO:0000256" key="4">
    <source>
        <dbReference type="ARBA" id="ARBA00023136"/>
    </source>
</evidence>
<evidence type="ECO:0000313" key="8">
    <source>
        <dbReference type="EMBL" id="ATH96815.1"/>
    </source>
</evidence>
<evidence type="ECO:0000256" key="5">
    <source>
        <dbReference type="SAM" id="MobiDB-lite"/>
    </source>
</evidence>
<feature type="transmembrane region" description="Helical" evidence="6">
    <location>
        <begin position="12"/>
        <end position="36"/>
    </location>
</feature>
<dbReference type="RefSeq" id="WP_096883075.1">
    <property type="nucleotide sequence ID" value="NZ_CP023482.1"/>
</dbReference>
<comment type="subcellular location">
    <subcellularLocation>
        <location evidence="1">Cell membrane</location>
        <topology evidence="1">Multi-pass membrane protein</topology>
    </subcellularLocation>
</comment>
<feature type="transmembrane region" description="Helical" evidence="6">
    <location>
        <begin position="308"/>
        <end position="326"/>
    </location>
</feature>
<sequence>MPETFLPDREAVLARWAVSLVFLLNGVSFCAILPRYPEIVRQLGINNAELGLAVGLGPLGGLAFGLLAAPIMKRLGSGKTAVIFQLLASSAHVLIYLAPSWGMLALGFVLAMSFDAITDISQNAHGMRVERRYRRSIINSFHGFWSLGAVLGGVIGSACAQFGVPLAWQGWGGLVVFGAIAIANFPFLLKGSDASERVKEVSSPSASSANEAPADLMGETSGDTLLESTTPQRGKLGALALLGALGMVLVFAGSTEDAGSTWGALFMTHTFDASPFVAGLAFVALQGAQMVGRFVGDPIVDAWGDRKTARVGAVISFVGMGLMLVWPNAVTAVVGFAAAGWGVATLFPAVFRAGDNIEDFGHGVGITVVGWFARIGFLLAPPIVGWLADLFTLRYALALVPLYAIGIFIFAGALEDLTKADKRVKAAAAS</sequence>
<dbReference type="SUPFAM" id="SSF103473">
    <property type="entry name" value="MFS general substrate transporter"/>
    <property type="match status" value="1"/>
</dbReference>
<gene>
    <name evidence="8" type="ORF">COP05_06755</name>
</gene>
<dbReference type="InterPro" id="IPR011701">
    <property type="entry name" value="MFS"/>
</dbReference>
<dbReference type="PANTHER" id="PTHR23514">
    <property type="entry name" value="BYPASS OF STOP CODON PROTEIN 6"/>
    <property type="match status" value="1"/>
</dbReference>
<evidence type="ECO:0000313" key="9">
    <source>
        <dbReference type="Proteomes" id="UP000815698"/>
    </source>
</evidence>
<feature type="transmembrane region" description="Helical" evidence="6">
    <location>
        <begin position="393"/>
        <end position="414"/>
    </location>
</feature>
<keyword evidence="9" id="KW-1185">Reference proteome</keyword>
<dbReference type="PANTHER" id="PTHR23514:SF13">
    <property type="entry name" value="INNER MEMBRANE PROTEIN YBJJ"/>
    <property type="match status" value="1"/>
</dbReference>
<feature type="region of interest" description="Disordered" evidence="5">
    <location>
        <begin position="200"/>
        <end position="224"/>
    </location>
</feature>